<keyword evidence="10 12" id="KW-0520">NAD</keyword>
<dbReference type="InterPro" id="IPR001041">
    <property type="entry name" value="2Fe-2S_ferredoxin-type"/>
</dbReference>
<dbReference type="GO" id="GO:0008137">
    <property type="term" value="F:NADH dehydrogenase (ubiquinone) activity"/>
    <property type="evidence" value="ECO:0007669"/>
    <property type="project" value="UniProtKB-UniRule"/>
</dbReference>
<keyword evidence="16" id="KW-0560">Oxidoreductase</keyword>
<dbReference type="Pfam" id="PF22151">
    <property type="entry name" value="Fer4_NDSU1"/>
    <property type="match status" value="1"/>
</dbReference>
<comment type="similarity">
    <text evidence="2 12">Belongs to the complex I 75 kDa subunit family.</text>
</comment>
<dbReference type="InterPro" id="IPR006963">
    <property type="entry name" value="Mopterin_OxRdtase_4Fe-4S_dom"/>
</dbReference>
<dbReference type="Pfam" id="PF22117">
    <property type="entry name" value="Fer4_Nqo3"/>
    <property type="match status" value="1"/>
</dbReference>
<dbReference type="CDD" id="cd00207">
    <property type="entry name" value="fer2"/>
    <property type="match status" value="1"/>
</dbReference>
<dbReference type="GO" id="GO:0051537">
    <property type="term" value="F:2 iron, 2 sulfur cluster binding"/>
    <property type="evidence" value="ECO:0007669"/>
    <property type="project" value="UniProtKB-UniRule"/>
</dbReference>
<comment type="cofactor">
    <cofactor evidence="12">
        <name>[2Fe-2S] cluster</name>
        <dbReference type="ChEBI" id="CHEBI:190135"/>
    </cofactor>
    <text evidence="12">Binds 1 [2Fe-2S] cluster per subunit.</text>
</comment>
<evidence type="ECO:0000256" key="5">
    <source>
        <dbReference type="ARBA" id="ARBA00022719"/>
    </source>
</evidence>
<organism evidence="16">
    <name type="scientific">Acidithiobacillus ferrianus</name>
    <dbReference type="NCBI Taxonomy" id="2678518"/>
    <lineage>
        <taxon>Bacteria</taxon>
        <taxon>Pseudomonadati</taxon>
        <taxon>Pseudomonadota</taxon>
        <taxon>Acidithiobacillia</taxon>
        <taxon>Acidithiobacillales</taxon>
        <taxon>Acidithiobacillaceae</taxon>
        <taxon>Acidithiobacillus</taxon>
    </lineage>
</organism>
<evidence type="ECO:0000256" key="11">
    <source>
        <dbReference type="ARBA" id="ARBA00047712"/>
    </source>
</evidence>
<keyword evidence="9 12" id="KW-0411">Iron-sulfur</keyword>
<dbReference type="InterPro" id="IPR000283">
    <property type="entry name" value="NADH_UbQ_OxRdtase_75kDa_su_CS"/>
</dbReference>
<dbReference type="Gene3D" id="3.30.70.20">
    <property type="match status" value="1"/>
</dbReference>
<comment type="catalytic activity">
    <reaction evidence="11 12">
        <text>a quinone + NADH + 5 H(+)(in) = a quinol + NAD(+) + 4 H(+)(out)</text>
        <dbReference type="Rhea" id="RHEA:57888"/>
        <dbReference type="ChEBI" id="CHEBI:15378"/>
        <dbReference type="ChEBI" id="CHEBI:24646"/>
        <dbReference type="ChEBI" id="CHEBI:57540"/>
        <dbReference type="ChEBI" id="CHEBI:57945"/>
        <dbReference type="ChEBI" id="CHEBI:132124"/>
    </reaction>
</comment>
<dbReference type="PROSITE" id="PS51669">
    <property type="entry name" value="4FE4S_MOW_BIS_MGD"/>
    <property type="match status" value="1"/>
</dbReference>
<dbReference type="GO" id="GO:0051539">
    <property type="term" value="F:4 iron, 4 sulfur cluster binding"/>
    <property type="evidence" value="ECO:0007669"/>
    <property type="project" value="UniProtKB-KW"/>
</dbReference>
<protein>
    <recommendedName>
        <fullName evidence="12">NADH-quinone oxidoreductase</fullName>
        <ecNumber evidence="12">7.1.1.-</ecNumber>
    </recommendedName>
</protein>
<evidence type="ECO:0000259" key="14">
    <source>
        <dbReference type="PROSITE" id="PS51669"/>
    </source>
</evidence>
<dbReference type="Gene3D" id="3.40.228.10">
    <property type="entry name" value="Dimethylsulfoxide Reductase, domain 2"/>
    <property type="match status" value="1"/>
</dbReference>
<dbReference type="GO" id="GO:1990204">
    <property type="term" value="C:oxidoreductase complex"/>
    <property type="evidence" value="ECO:0007669"/>
    <property type="project" value="UniProtKB-ARBA"/>
</dbReference>
<proteinExistence type="inferred from homology"/>
<keyword evidence="4 12" id="KW-0001">2Fe-2S</keyword>
<dbReference type="GO" id="GO:0016651">
    <property type="term" value="F:oxidoreductase activity, acting on NAD(P)H"/>
    <property type="evidence" value="ECO:0007669"/>
    <property type="project" value="InterPro"/>
</dbReference>
<dbReference type="PANTHER" id="PTHR43105">
    <property type="entry name" value="RESPIRATORY NITRATE REDUCTASE"/>
    <property type="match status" value="1"/>
</dbReference>
<dbReference type="CDD" id="cd02775">
    <property type="entry name" value="MopB_CT"/>
    <property type="match status" value="1"/>
</dbReference>
<evidence type="ECO:0000256" key="4">
    <source>
        <dbReference type="ARBA" id="ARBA00022714"/>
    </source>
</evidence>
<dbReference type="EMBL" id="WNJL01000037">
    <property type="protein sequence ID" value="NDU43287.1"/>
    <property type="molecule type" value="Genomic_DNA"/>
</dbReference>
<name>A0A845UBZ9_9PROT</name>
<keyword evidence="5 12" id="KW-0874">Quinone</keyword>
<evidence type="ECO:0000259" key="13">
    <source>
        <dbReference type="PROSITE" id="PS51085"/>
    </source>
</evidence>
<evidence type="ECO:0000256" key="9">
    <source>
        <dbReference type="ARBA" id="ARBA00023014"/>
    </source>
</evidence>
<dbReference type="GO" id="GO:0016020">
    <property type="term" value="C:membrane"/>
    <property type="evidence" value="ECO:0007669"/>
    <property type="project" value="InterPro"/>
</dbReference>
<feature type="domain" description="4Fe-4S His(Cys)3-ligated-type" evidence="15">
    <location>
        <begin position="78"/>
        <end position="117"/>
    </location>
</feature>
<evidence type="ECO:0000256" key="8">
    <source>
        <dbReference type="ARBA" id="ARBA00023004"/>
    </source>
</evidence>
<dbReference type="InterPro" id="IPR054351">
    <property type="entry name" value="NADH_UbQ_OxRdtase_ferredoxin"/>
</dbReference>
<dbReference type="Pfam" id="PF01568">
    <property type="entry name" value="Molydop_binding"/>
    <property type="match status" value="1"/>
</dbReference>
<dbReference type="InterPro" id="IPR036010">
    <property type="entry name" value="2Fe-2S_ferredoxin-like_sf"/>
</dbReference>
<dbReference type="GO" id="GO:0046872">
    <property type="term" value="F:metal ion binding"/>
    <property type="evidence" value="ECO:0007669"/>
    <property type="project" value="UniProtKB-UniRule"/>
</dbReference>
<evidence type="ECO:0000259" key="15">
    <source>
        <dbReference type="PROSITE" id="PS51839"/>
    </source>
</evidence>
<gene>
    <name evidence="16" type="ORF">GL267_11780</name>
</gene>
<dbReference type="GO" id="GO:0042773">
    <property type="term" value="P:ATP synthesis coupled electron transport"/>
    <property type="evidence" value="ECO:0007669"/>
    <property type="project" value="InterPro"/>
</dbReference>
<keyword evidence="8 12" id="KW-0408">Iron</keyword>
<keyword evidence="7 12" id="KW-1278">Translocase</keyword>
<dbReference type="Gene3D" id="2.40.40.20">
    <property type="match status" value="1"/>
</dbReference>
<dbReference type="PANTHER" id="PTHR43105:SF13">
    <property type="entry name" value="NADH-UBIQUINONE OXIDOREDUCTASE 75 KDA SUBUNIT, MITOCHONDRIAL"/>
    <property type="match status" value="1"/>
</dbReference>
<dbReference type="PROSITE" id="PS00643">
    <property type="entry name" value="COMPLEX1_75K_3"/>
    <property type="match status" value="1"/>
</dbReference>
<dbReference type="PROSITE" id="PS51839">
    <property type="entry name" value="4FE4S_HC3"/>
    <property type="match status" value="1"/>
</dbReference>
<dbReference type="Gene3D" id="3.10.20.740">
    <property type="match status" value="1"/>
</dbReference>
<keyword evidence="3 12" id="KW-0004">4Fe-4S</keyword>
<evidence type="ECO:0000313" key="16">
    <source>
        <dbReference type="EMBL" id="NDU43287.1"/>
    </source>
</evidence>
<dbReference type="PROSITE" id="PS51085">
    <property type="entry name" value="2FE2S_FER_2"/>
    <property type="match status" value="1"/>
</dbReference>
<sequence length="782" mass="84437">MPHIEIDGRTIEVAPGTTIMEAAGALGIYIPFFCYHPKLSVAANCRMCLVDVEKAPKPLPACATPVADGMKIATSSRKAKTAQQGVLEFLLINHPLDCPICDQGGECPLQDITMGFANPHSHYTEEKRVVEDKDIGPLITTEMTRCIQCTRCVRFGQEIGGIMELGATGRGEHMSIGTYVAKAVRSELSGNMIDLCPVGALTSKPFRYKARSWELKHTPGLCPHCSTGCNTDVHSLGREVLRVLPRANQAVNEDWICDKGRYAYTGLQAEDRVTQPLLRVDGVWREVSWVEALDAALSGLEQVVTRHGAERLAGFISAQSSNEELFLFQALLRGLGSPHVDHRLRQRDFRADVAMPIYPALNMALEELEREPVVLLCHAFPRHQQPLTNHRLRKSVLQGGKVIAVDSLRQDFNYPVTQLVADVGTDATLYAALCDQLSGASEKRTAAADLADVASILLAADNPLILIGSALLHHPQAAVMIAQIETLAELAGGRVGWLADEANSAGAWLSGCVPHRLPGGHAAHTAGLPADALWDADLRGFVLLGIEPSVDAMRGAAALTALQQAQFVLSIAQFAGEARQYADVILPMAAFAEGAGSFINNEGRLQSFRAAIRTPGEVRPAWKILRVLGDGLKLPGFHFNALSEVTAAWQRDIGEYAQDVPPFHAFPALEPVPAPKLADALYRLGDWPIYRGDPLVRRAVPLAQPAMARMHPDQFKALDLRGDVVEISSHSGEVTLPLILDARIPMGAIWVPLGYSETAALGAAYAACSVRTATRPVAAARA</sequence>
<comment type="function">
    <text evidence="12">NDH-1 shuttles electrons from NADH, via FMN and iron-sulfur (Fe-S) centers, to quinones in the respiratory chain. Couples the redox reaction to proton translocation (for every two electrons transferred, four hydrogen ions are translocated across the cytoplasmic membrane), and thus conserves the redox energy in a proton gradient.</text>
</comment>
<feature type="domain" description="4Fe-4S Mo/W bis-MGD-type" evidence="14">
    <location>
        <begin position="215"/>
        <end position="271"/>
    </location>
</feature>
<dbReference type="PROSITE" id="PS00641">
    <property type="entry name" value="COMPLEX1_75K_1"/>
    <property type="match status" value="1"/>
</dbReference>
<dbReference type="GO" id="GO:0048038">
    <property type="term" value="F:quinone binding"/>
    <property type="evidence" value="ECO:0007669"/>
    <property type="project" value="UniProtKB-UniRule"/>
</dbReference>
<evidence type="ECO:0000256" key="3">
    <source>
        <dbReference type="ARBA" id="ARBA00022485"/>
    </source>
</evidence>
<dbReference type="InterPro" id="IPR050123">
    <property type="entry name" value="Prok_molybdopt-oxidoreductase"/>
</dbReference>
<evidence type="ECO:0000256" key="1">
    <source>
        <dbReference type="ARBA" id="ARBA00001966"/>
    </source>
</evidence>
<dbReference type="RefSeq" id="WP_163098495.1">
    <property type="nucleotide sequence ID" value="NZ_CP127523.1"/>
</dbReference>
<accession>A0A845UBZ9</accession>
<comment type="caution">
    <text evidence="16">The sequence shown here is derived from an EMBL/GenBank/DDBJ whole genome shotgun (WGS) entry which is preliminary data.</text>
</comment>
<dbReference type="InterPro" id="IPR010228">
    <property type="entry name" value="NADH_UbQ_OxRdtase_Gsu"/>
</dbReference>
<dbReference type="AlphaFoldDB" id="A0A845UBZ9"/>
<reference evidence="16" key="1">
    <citation type="submission" date="2019-11" db="EMBL/GenBank/DDBJ databases">
        <title>Acidithiobacillus ferrianus sp. nov.: a facultatively anaerobic and extremely acidophilic chemolithoautotroph.</title>
        <authorList>
            <person name="Norris P.R."/>
            <person name="Falagan C."/>
            <person name="Moya-Beltran A."/>
            <person name="Castro M."/>
            <person name="Quatrini R."/>
            <person name="Johnson D.B."/>
        </authorList>
    </citation>
    <scope>NUCLEOTIDE SEQUENCE [LARGE SCALE GENOMIC DNA]</scope>
    <source>
        <strain evidence="16">MG</strain>
    </source>
</reference>
<dbReference type="NCBIfam" id="TIGR01973">
    <property type="entry name" value="NuoG"/>
    <property type="match status" value="1"/>
</dbReference>
<dbReference type="SUPFAM" id="SSF53706">
    <property type="entry name" value="Formate dehydrogenase/DMSO reductase, domains 1-3"/>
    <property type="match status" value="1"/>
</dbReference>
<dbReference type="Pfam" id="PF13510">
    <property type="entry name" value="Fer2_4"/>
    <property type="match status" value="1"/>
</dbReference>
<dbReference type="InterPro" id="IPR009010">
    <property type="entry name" value="Asp_de-COase-like_dom_sf"/>
</dbReference>
<feature type="domain" description="2Fe-2S ferredoxin-type" evidence="13">
    <location>
        <begin position="2"/>
        <end position="78"/>
    </location>
</feature>
<dbReference type="InterPro" id="IPR019574">
    <property type="entry name" value="NADH_UbQ_OxRdtase_Gsu_4Fe4S-bd"/>
</dbReference>
<comment type="cofactor">
    <cofactor evidence="1 12">
        <name>[4Fe-4S] cluster</name>
        <dbReference type="ChEBI" id="CHEBI:49883"/>
    </cofactor>
</comment>
<evidence type="ECO:0000256" key="10">
    <source>
        <dbReference type="ARBA" id="ARBA00023027"/>
    </source>
</evidence>
<dbReference type="SUPFAM" id="SSF50692">
    <property type="entry name" value="ADC-like"/>
    <property type="match status" value="1"/>
</dbReference>
<evidence type="ECO:0000256" key="7">
    <source>
        <dbReference type="ARBA" id="ARBA00022967"/>
    </source>
</evidence>
<dbReference type="SMART" id="SM00929">
    <property type="entry name" value="NADH-G_4Fe-4S_3"/>
    <property type="match status" value="1"/>
</dbReference>
<dbReference type="FunFam" id="3.30.70.20:FF:000002">
    <property type="entry name" value="NADH-ubiquinone oxidoreductase 75 kDa subunit"/>
    <property type="match status" value="1"/>
</dbReference>
<dbReference type="InterPro" id="IPR006656">
    <property type="entry name" value="Mopterin_OxRdtase"/>
</dbReference>
<dbReference type="SMART" id="SM00926">
    <property type="entry name" value="Molybdop_Fe4S4"/>
    <property type="match status" value="1"/>
</dbReference>
<dbReference type="Gene3D" id="3.40.50.740">
    <property type="match status" value="2"/>
</dbReference>
<evidence type="ECO:0000256" key="2">
    <source>
        <dbReference type="ARBA" id="ARBA00005404"/>
    </source>
</evidence>
<keyword evidence="6 12" id="KW-0479">Metal-binding</keyword>
<dbReference type="InterPro" id="IPR006657">
    <property type="entry name" value="MoPterin_dinucl-bd_dom"/>
</dbReference>
<dbReference type="Pfam" id="PF00384">
    <property type="entry name" value="Molybdopterin"/>
    <property type="match status" value="1"/>
</dbReference>
<dbReference type="FunFam" id="3.10.20.740:FF:000001">
    <property type="entry name" value="NADH-quinone oxidoreductase subunit G"/>
    <property type="match status" value="1"/>
</dbReference>
<dbReference type="Pfam" id="PF10588">
    <property type="entry name" value="NADH-G_4Fe-4S_3"/>
    <property type="match status" value="1"/>
</dbReference>
<dbReference type="Gene3D" id="2.20.25.90">
    <property type="entry name" value="ADC-like domains"/>
    <property type="match status" value="1"/>
</dbReference>
<evidence type="ECO:0000256" key="6">
    <source>
        <dbReference type="ARBA" id="ARBA00022723"/>
    </source>
</evidence>
<dbReference type="PROSITE" id="PS00642">
    <property type="entry name" value="COMPLEX1_75K_2"/>
    <property type="match status" value="1"/>
</dbReference>
<dbReference type="EC" id="7.1.1.-" evidence="12"/>
<dbReference type="SUPFAM" id="SSF54862">
    <property type="entry name" value="4Fe-4S ferredoxins"/>
    <property type="match status" value="1"/>
</dbReference>
<dbReference type="GO" id="GO:0043546">
    <property type="term" value="F:molybdopterin cofactor binding"/>
    <property type="evidence" value="ECO:0007669"/>
    <property type="project" value="InterPro"/>
</dbReference>
<dbReference type="SUPFAM" id="SSF54292">
    <property type="entry name" value="2Fe-2S ferredoxin-like"/>
    <property type="match status" value="1"/>
</dbReference>
<evidence type="ECO:0000256" key="12">
    <source>
        <dbReference type="RuleBase" id="RU003525"/>
    </source>
</evidence>